<dbReference type="Proteomes" id="UP000565441">
    <property type="component" value="Unassembled WGS sequence"/>
</dbReference>
<sequence length="131" mass="14044">MAGDFVIVLVSAPPPCPQDRHLRVVALGAPEFTATLLPDFDDPLESRCLIRFALQWVVIDPCFSTLPSTSLQISSGFTPGPKAHTALNARLPGLRPPAFQVKALLSSYSLTKSAVPSERPIGLSKGKKSHL</sequence>
<gene>
    <name evidence="1" type="ORF">D9615_004346</name>
</gene>
<organism evidence="1 2">
    <name type="scientific">Tricholomella constricta</name>
    <dbReference type="NCBI Taxonomy" id="117010"/>
    <lineage>
        <taxon>Eukaryota</taxon>
        <taxon>Fungi</taxon>
        <taxon>Dikarya</taxon>
        <taxon>Basidiomycota</taxon>
        <taxon>Agaricomycotina</taxon>
        <taxon>Agaricomycetes</taxon>
        <taxon>Agaricomycetidae</taxon>
        <taxon>Agaricales</taxon>
        <taxon>Tricholomatineae</taxon>
        <taxon>Lyophyllaceae</taxon>
        <taxon>Tricholomella</taxon>
    </lineage>
</organism>
<reference evidence="1 2" key="1">
    <citation type="journal article" date="2020" name="ISME J.">
        <title>Uncovering the hidden diversity of litter-decomposition mechanisms in mushroom-forming fungi.</title>
        <authorList>
            <person name="Floudas D."/>
            <person name="Bentzer J."/>
            <person name="Ahren D."/>
            <person name="Johansson T."/>
            <person name="Persson P."/>
            <person name="Tunlid A."/>
        </authorList>
    </citation>
    <scope>NUCLEOTIDE SEQUENCE [LARGE SCALE GENOMIC DNA]</scope>
    <source>
        <strain evidence="1 2">CBS 661.87</strain>
    </source>
</reference>
<comment type="caution">
    <text evidence="1">The sequence shown here is derived from an EMBL/GenBank/DDBJ whole genome shotgun (WGS) entry which is preliminary data.</text>
</comment>
<evidence type="ECO:0000313" key="1">
    <source>
        <dbReference type="EMBL" id="KAF5382004.1"/>
    </source>
</evidence>
<keyword evidence="2" id="KW-1185">Reference proteome</keyword>
<dbReference type="AlphaFoldDB" id="A0A8H5HET6"/>
<protein>
    <submittedName>
        <fullName evidence="1">Uncharacterized protein</fullName>
    </submittedName>
</protein>
<evidence type="ECO:0000313" key="2">
    <source>
        <dbReference type="Proteomes" id="UP000565441"/>
    </source>
</evidence>
<dbReference type="EMBL" id="JAACJP010000009">
    <property type="protein sequence ID" value="KAF5382004.1"/>
    <property type="molecule type" value="Genomic_DNA"/>
</dbReference>
<accession>A0A8H5HET6</accession>
<proteinExistence type="predicted"/>
<name>A0A8H5HET6_9AGAR</name>